<dbReference type="Pfam" id="PF12937">
    <property type="entry name" value="F-box-like"/>
    <property type="match status" value="1"/>
</dbReference>
<dbReference type="GeneID" id="109426965"/>
<dbReference type="PANTHER" id="PTHR38926:SF72">
    <property type="entry name" value="IM:7136021-RELATED"/>
    <property type="match status" value="1"/>
</dbReference>
<accession>A0ABM2A4W5</accession>
<evidence type="ECO:0000259" key="1">
    <source>
        <dbReference type="PROSITE" id="PS50181"/>
    </source>
</evidence>
<reference evidence="3" key="1">
    <citation type="journal article" date="2015" name="Proc. Natl. Acad. Sci. U.S.A.">
        <title>Genome sequence of the Asian Tiger mosquito, Aedes albopictus, reveals insights into its biology, genetics, and evolution.</title>
        <authorList>
            <person name="Chen X.G."/>
            <person name="Jiang X."/>
            <person name="Gu J."/>
            <person name="Xu M."/>
            <person name="Wu Y."/>
            <person name="Deng Y."/>
            <person name="Zhang C."/>
            <person name="Bonizzoni M."/>
            <person name="Dermauw W."/>
            <person name="Vontas J."/>
            <person name="Armbruster P."/>
            <person name="Huang X."/>
            <person name="Yang Y."/>
            <person name="Zhang H."/>
            <person name="He W."/>
            <person name="Peng H."/>
            <person name="Liu Y."/>
            <person name="Wu K."/>
            <person name="Chen J."/>
            <person name="Lirakis M."/>
            <person name="Topalis P."/>
            <person name="Van Leeuwen T."/>
            <person name="Hall A.B."/>
            <person name="Jiang X."/>
            <person name="Thorpe C."/>
            <person name="Mueller R.L."/>
            <person name="Sun C."/>
            <person name="Waterhouse R.M."/>
            <person name="Yan G."/>
            <person name="Tu Z.J."/>
            <person name="Fang X."/>
            <person name="James A.A."/>
        </authorList>
    </citation>
    <scope>NUCLEOTIDE SEQUENCE [LARGE SCALE GENOMIC DNA]</scope>
    <source>
        <strain evidence="3">Foshan</strain>
    </source>
</reference>
<evidence type="ECO:0000313" key="3">
    <source>
        <dbReference type="Proteomes" id="UP000069940"/>
    </source>
</evidence>
<dbReference type="Gene3D" id="3.80.10.10">
    <property type="entry name" value="Ribonuclease Inhibitor"/>
    <property type="match status" value="1"/>
</dbReference>
<dbReference type="Gene3D" id="1.20.1280.50">
    <property type="match status" value="1"/>
</dbReference>
<dbReference type="RefSeq" id="XP_062716034.1">
    <property type="nucleotide sequence ID" value="XM_062860050.1"/>
</dbReference>
<keyword evidence="3" id="KW-1185">Reference proteome</keyword>
<proteinExistence type="predicted"/>
<reference evidence="2" key="2">
    <citation type="submission" date="2025-05" db="UniProtKB">
        <authorList>
            <consortium name="EnsemblMetazoa"/>
        </authorList>
    </citation>
    <scope>IDENTIFICATION</scope>
    <source>
        <strain evidence="2">Foshan</strain>
    </source>
</reference>
<dbReference type="Proteomes" id="UP000069940">
    <property type="component" value="Unassembled WGS sequence"/>
</dbReference>
<sequence length="513" mass="58949">MSFQCHIEDLPDQVLGHIFQYLDRFDIRSAMYVCKRWDLVAFGDGSTKILKVFMSEEAYRSYQNAADMPYSLADMVEALSESRRAYKNLTLVWDSVDIDKEAIQRILSRFSESIVSVKMHSCGCVTGMQWWAKIVNMFPNLVHLNVNGVFIDDEAQQYASRVRLEPMVKLRTLHDRQQLIRFVRHASIAFANITSLDVRLTTEAPLTRLFEKLGPKLIHLTLHTPLKVLSVFNDVHFPSLETLEVISMDAKIYRVIEDLGGLVNKAPILKNLVLLARIDIFFLQLLDTLQGTLQKLTIDVDCVDSGVLQIIGKFKKLKDLWISGMHHIDFQSIENMPKELSGVRKLVVDCTDTVPLSEAFYRDCFPNLLDLELQFEDPDDHCLRIVKQLPSLRRLSIHNPWFEAHLERFLEFCSKLLVQELHVYCCKLKLGEWDASTSKQEVPHLRKLSISAIEVDSGVYLPMVKSMSALHELQLALARPCENETVRILLDQFPRCNVVRLRRSKALFLSTAS</sequence>
<feature type="domain" description="F-box" evidence="1">
    <location>
        <begin position="4"/>
        <end position="40"/>
    </location>
</feature>
<organism evidence="2 3">
    <name type="scientific">Aedes albopictus</name>
    <name type="common">Asian tiger mosquito</name>
    <name type="synonym">Stegomyia albopicta</name>
    <dbReference type="NCBI Taxonomy" id="7160"/>
    <lineage>
        <taxon>Eukaryota</taxon>
        <taxon>Metazoa</taxon>
        <taxon>Ecdysozoa</taxon>
        <taxon>Arthropoda</taxon>
        <taxon>Hexapoda</taxon>
        <taxon>Insecta</taxon>
        <taxon>Pterygota</taxon>
        <taxon>Neoptera</taxon>
        <taxon>Endopterygota</taxon>
        <taxon>Diptera</taxon>
        <taxon>Nematocera</taxon>
        <taxon>Culicoidea</taxon>
        <taxon>Culicidae</taxon>
        <taxon>Culicinae</taxon>
        <taxon>Aedini</taxon>
        <taxon>Aedes</taxon>
        <taxon>Stegomyia</taxon>
    </lineage>
</organism>
<dbReference type="SUPFAM" id="SSF81383">
    <property type="entry name" value="F-box domain"/>
    <property type="match status" value="1"/>
</dbReference>
<dbReference type="PANTHER" id="PTHR38926">
    <property type="entry name" value="F-BOX DOMAIN CONTAINING PROTEIN, EXPRESSED"/>
    <property type="match status" value="1"/>
</dbReference>
<dbReference type="EnsemblMetazoa" id="AALFPA23_024483.R36495">
    <property type="protein sequence ID" value="AALFPA23_024483.P36495"/>
    <property type="gene ID" value="AALFPA23_024483"/>
</dbReference>
<evidence type="ECO:0000313" key="2">
    <source>
        <dbReference type="EnsemblMetazoa" id="AALFPA23_024483.P36495"/>
    </source>
</evidence>
<dbReference type="PROSITE" id="PS50181">
    <property type="entry name" value="FBOX"/>
    <property type="match status" value="1"/>
</dbReference>
<dbReference type="InterPro" id="IPR001810">
    <property type="entry name" value="F-box_dom"/>
</dbReference>
<name>A0ABM2A4W5_AEDAL</name>
<dbReference type="InterPro" id="IPR032675">
    <property type="entry name" value="LRR_dom_sf"/>
</dbReference>
<protein>
    <recommendedName>
        <fullName evidence="1">F-box domain-containing protein</fullName>
    </recommendedName>
</protein>
<dbReference type="InterPro" id="IPR036047">
    <property type="entry name" value="F-box-like_dom_sf"/>
</dbReference>
<dbReference type="SUPFAM" id="SSF52047">
    <property type="entry name" value="RNI-like"/>
    <property type="match status" value="1"/>
</dbReference>